<reference evidence="2 3" key="1">
    <citation type="submission" date="2016-02" db="EMBL/GenBank/DDBJ databases">
        <authorList>
            <person name="Wen L."/>
            <person name="He K."/>
            <person name="Yang H."/>
        </authorList>
    </citation>
    <scope>NUCLEOTIDE SEQUENCE [LARGE SCALE GENOMIC DNA]</scope>
    <source>
        <strain evidence="2 3">CD09_2</strain>
    </source>
</reference>
<dbReference type="AlphaFoldDB" id="A0A177JNG1"/>
<dbReference type="EMBL" id="LSTR01000041">
    <property type="protein sequence ID" value="OAH42316.1"/>
    <property type="molecule type" value="Genomic_DNA"/>
</dbReference>
<feature type="chain" id="PRO_5008065236" evidence="1">
    <location>
        <begin position="23"/>
        <end position="180"/>
    </location>
</feature>
<keyword evidence="1" id="KW-0732">Signal</keyword>
<accession>A0A177JNG1</accession>
<dbReference type="Proteomes" id="UP000077262">
    <property type="component" value="Unassembled WGS sequence"/>
</dbReference>
<dbReference type="OrthoDB" id="7596780at2"/>
<dbReference type="InterPro" id="IPR016987">
    <property type="entry name" value="UCP023238"/>
</dbReference>
<evidence type="ECO:0000256" key="1">
    <source>
        <dbReference type="SAM" id="SignalP"/>
    </source>
</evidence>
<evidence type="ECO:0000313" key="2">
    <source>
        <dbReference type="EMBL" id="OAH42316.1"/>
    </source>
</evidence>
<dbReference type="PIRSF" id="PIRSF032038">
    <property type="entry name" value="UCP023238"/>
    <property type="match status" value="1"/>
</dbReference>
<gene>
    <name evidence="2" type="ORF">AX777_14180</name>
</gene>
<feature type="signal peptide" evidence="1">
    <location>
        <begin position="1"/>
        <end position="22"/>
    </location>
</feature>
<comment type="caution">
    <text evidence="2">The sequence shown here is derived from an EMBL/GenBank/DDBJ whole genome shotgun (WGS) entry which is preliminary data.</text>
</comment>
<protein>
    <submittedName>
        <fullName evidence="2">Uncharacterized protein</fullName>
    </submittedName>
</protein>
<proteinExistence type="predicted"/>
<name>A0A177JNG1_SPHYA</name>
<organism evidence="2 3">
    <name type="scientific">Sphingobium yanoikuyae</name>
    <name type="common">Sphingomonas yanoikuyae</name>
    <dbReference type="NCBI Taxonomy" id="13690"/>
    <lineage>
        <taxon>Bacteria</taxon>
        <taxon>Pseudomonadati</taxon>
        <taxon>Pseudomonadota</taxon>
        <taxon>Alphaproteobacteria</taxon>
        <taxon>Sphingomonadales</taxon>
        <taxon>Sphingomonadaceae</taxon>
        <taxon>Sphingobium</taxon>
    </lineage>
</organism>
<sequence length="180" mass="19934">MKAHLVMIGALPLCLTISGAQAAQRQQPRAEIFTDLLKCREITDNSARLACYDRQVGVMDHAAERDEVVVLDKTELNKTRRSLFGFTLPKLPFLTGNNDNQDKKEAEEFNQIEAKIAAVRSAGNGTWQITLEDGAQWMTTEATTGRQPKAGQMIEIHRATMGSFMGKVEGGRAVRMKRVG</sequence>
<evidence type="ECO:0000313" key="3">
    <source>
        <dbReference type="Proteomes" id="UP000077262"/>
    </source>
</evidence>
<dbReference type="RefSeq" id="WP_063976670.1">
    <property type="nucleotide sequence ID" value="NZ_CAUUIR010000020.1"/>
</dbReference>